<evidence type="ECO:0000313" key="3">
    <source>
        <dbReference type="Proteomes" id="UP001066276"/>
    </source>
</evidence>
<evidence type="ECO:0000256" key="1">
    <source>
        <dbReference type="SAM" id="MobiDB-lite"/>
    </source>
</evidence>
<proteinExistence type="predicted"/>
<feature type="region of interest" description="Disordered" evidence="1">
    <location>
        <begin position="32"/>
        <end position="53"/>
    </location>
</feature>
<protein>
    <submittedName>
        <fullName evidence="2">Uncharacterized protein</fullName>
    </submittedName>
</protein>
<gene>
    <name evidence="2" type="ORF">NDU88_006564</name>
</gene>
<feature type="compositionally biased region" description="Polar residues" evidence="1">
    <location>
        <begin position="43"/>
        <end position="53"/>
    </location>
</feature>
<feature type="non-terminal residue" evidence="2">
    <location>
        <position position="83"/>
    </location>
</feature>
<dbReference type="Proteomes" id="UP001066276">
    <property type="component" value="Chromosome 9"/>
</dbReference>
<feature type="non-terminal residue" evidence="2">
    <location>
        <position position="1"/>
    </location>
</feature>
<comment type="caution">
    <text evidence="2">The sequence shown here is derived from an EMBL/GenBank/DDBJ whole genome shotgun (WGS) entry which is preliminary data.</text>
</comment>
<sequence>QGQKTSGRPSRRRCGLWGSTSSAAFIAGRGGWAYDAGPRRQQKSSPPTMGSECSTPFPSLMACILALAYPQLDEQLRTQQQHQ</sequence>
<keyword evidence="3" id="KW-1185">Reference proteome</keyword>
<name>A0AAV7MZK7_PLEWA</name>
<dbReference type="EMBL" id="JANPWB010000013">
    <property type="protein sequence ID" value="KAJ1109200.1"/>
    <property type="molecule type" value="Genomic_DNA"/>
</dbReference>
<accession>A0AAV7MZK7</accession>
<dbReference type="AlphaFoldDB" id="A0AAV7MZK7"/>
<evidence type="ECO:0000313" key="2">
    <source>
        <dbReference type="EMBL" id="KAJ1109200.1"/>
    </source>
</evidence>
<reference evidence="2" key="1">
    <citation type="journal article" date="2022" name="bioRxiv">
        <title>Sequencing and chromosome-scale assembly of the giantPleurodeles waltlgenome.</title>
        <authorList>
            <person name="Brown T."/>
            <person name="Elewa A."/>
            <person name="Iarovenko S."/>
            <person name="Subramanian E."/>
            <person name="Araus A.J."/>
            <person name="Petzold A."/>
            <person name="Susuki M."/>
            <person name="Suzuki K.-i.T."/>
            <person name="Hayashi T."/>
            <person name="Toyoda A."/>
            <person name="Oliveira C."/>
            <person name="Osipova E."/>
            <person name="Leigh N.D."/>
            <person name="Simon A."/>
            <person name="Yun M.H."/>
        </authorList>
    </citation>
    <scope>NUCLEOTIDE SEQUENCE</scope>
    <source>
        <strain evidence="2">20211129_DDA</strain>
        <tissue evidence="2">Liver</tissue>
    </source>
</reference>
<organism evidence="2 3">
    <name type="scientific">Pleurodeles waltl</name>
    <name type="common">Iberian ribbed newt</name>
    <dbReference type="NCBI Taxonomy" id="8319"/>
    <lineage>
        <taxon>Eukaryota</taxon>
        <taxon>Metazoa</taxon>
        <taxon>Chordata</taxon>
        <taxon>Craniata</taxon>
        <taxon>Vertebrata</taxon>
        <taxon>Euteleostomi</taxon>
        <taxon>Amphibia</taxon>
        <taxon>Batrachia</taxon>
        <taxon>Caudata</taxon>
        <taxon>Salamandroidea</taxon>
        <taxon>Salamandridae</taxon>
        <taxon>Pleurodelinae</taxon>
        <taxon>Pleurodeles</taxon>
    </lineage>
</organism>